<feature type="non-terminal residue" evidence="6">
    <location>
        <position position="689"/>
    </location>
</feature>
<dbReference type="Pfam" id="PF00041">
    <property type="entry name" value="fn3"/>
    <property type="match status" value="3"/>
</dbReference>
<feature type="domain" description="Fibronectin type-III" evidence="5">
    <location>
        <begin position="172"/>
        <end position="266"/>
    </location>
</feature>
<dbReference type="InterPro" id="IPR003961">
    <property type="entry name" value="FN3_dom"/>
</dbReference>
<dbReference type="InterPro" id="IPR050964">
    <property type="entry name" value="Striated_Muscle_Regulatory"/>
</dbReference>
<feature type="domain" description="Fibronectin type-III" evidence="5">
    <location>
        <begin position="55"/>
        <end position="151"/>
    </location>
</feature>
<dbReference type="AlphaFoldDB" id="A0A1B6KYA1"/>
<name>A0A1B6KYA1_9HEMI</name>
<evidence type="ECO:0000259" key="4">
    <source>
        <dbReference type="PROSITE" id="PS50835"/>
    </source>
</evidence>
<feature type="compositionally biased region" description="Low complexity" evidence="2">
    <location>
        <begin position="497"/>
        <end position="510"/>
    </location>
</feature>
<dbReference type="Gene3D" id="2.60.40.10">
    <property type="entry name" value="Immunoglobulins"/>
    <property type="match status" value="4"/>
</dbReference>
<evidence type="ECO:0008006" key="7">
    <source>
        <dbReference type="Google" id="ProtNLM"/>
    </source>
</evidence>
<dbReference type="GO" id="GO:0045214">
    <property type="term" value="P:sarcomere organization"/>
    <property type="evidence" value="ECO:0007669"/>
    <property type="project" value="TreeGrafter"/>
</dbReference>
<dbReference type="InterPro" id="IPR036116">
    <property type="entry name" value="FN3_sf"/>
</dbReference>
<keyword evidence="3" id="KW-0812">Transmembrane</keyword>
<evidence type="ECO:0000313" key="6">
    <source>
        <dbReference type="EMBL" id="JAT16428.1"/>
    </source>
</evidence>
<keyword evidence="3" id="KW-0472">Membrane</keyword>
<evidence type="ECO:0000259" key="5">
    <source>
        <dbReference type="PROSITE" id="PS50853"/>
    </source>
</evidence>
<keyword evidence="3" id="KW-1133">Transmembrane helix</keyword>
<organism evidence="6">
    <name type="scientific">Graphocephala atropunctata</name>
    <dbReference type="NCBI Taxonomy" id="36148"/>
    <lineage>
        <taxon>Eukaryota</taxon>
        <taxon>Metazoa</taxon>
        <taxon>Ecdysozoa</taxon>
        <taxon>Arthropoda</taxon>
        <taxon>Hexapoda</taxon>
        <taxon>Insecta</taxon>
        <taxon>Pterygota</taxon>
        <taxon>Neoptera</taxon>
        <taxon>Paraneoptera</taxon>
        <taxon>Hemiptera</taxon>
        <taxon>Auchenorrhyncha</taxon>
        <taxon>Membracoidea</taxon>
        <taxon>Cicadellidae</taxon>
        <taxon>Cicadellinae</taxon>
        <taxon>Cicadellini</taxon>
        <taxon>Graphocephala</taxon>
    </lineage>
</organism>
<feature type="non-terminal residue" evidence="6">
    <location>
        <position position="1"/>
    </location>
</feature>
<dbReference type="SMART" id="SM00060">
    <property type="entry name" value="FN3"/>
    <property type="match status" value="3"/>
</dbReference>
<reference evidence="6" key="1">
    <citation type="submission" date="2015-11" db="EMBL/GenBank/DDBJ databases">
        <title>De novo transcriptome assembly of four potential Pierce s Disease insect vectors from Arizona vineyards.</title>
        <authorList>
            <person name="Tassone E.E."/>
        </authorList>
    </citation>
    <scope>NUCLEOTIDE SEQUENCE</scope>
</reference>
<dbReference type="FunFam" id="2.60.40.10:FF:001167">
    <property type="entry name" value="Roundabout 2, isoform B"/>
    <property type="match status" value="1"/>
</dbReference>
<accession>A0A1B6KYA1</accession>
<dbReference type="EMBL" id="GEBQ01023549">
    <property type="protein sequence ID" value="JAT16428.1"/>
    <property type="molecule type" value="Transcribed_RNA"/>
</dbReference>
<dbReference type="PANTHER" id="PTHR13817:SF172">
    <property type="entry name" value="IG-LIKE DOMAIN-CONTAINING PROTEIN"/>
    <property type="match status" value="1"/>
</dbReference>
<dbReference type="InterPro" id="IPR036179">
    <property type="entry name" value="Ig-like_dom_sf"/>
</dbReference>
<feature type="domain" description="Fibronectin type-III" evidence="5">
    <location>
        <begin position="271"/>
        <end position="365"/>
    </location>
</feature>
<feature type="compositionally biased region" description="Pro residues" evidence="2">
    <location>
        <begin position="543"/>
        <end position="555"/>
    </location>
</feature>
<keyword evidence="1" id="KW-0677">Repeat</keyword>
<feature type="compositionally biased region" description="Polar residues" evidence="2">
    <location>
        <begin position="561"/>
        <end position="589"/>
    </location>
</feature>
<dbReference type="Pfam" id="PF07679">
    <property type="entry name" value="I-set"/>
    <property type="match status" value="1"/>
</dbReference>
<proteinExistence type="predicted"/>
<dbReference type="InterPro" id="IPR013783">
    <property type="entry name" value="Ig-like_fold"/>
</dbReference>
<dbReference type="PROSITE" id="PS50835">
    <property type="entry name" value="IG_LIKE"/>
    <property type="match status" value="1"/>
</dbReference>
<dbReference type="PROSITE" id="PS50853">
    <property type="entry name" value="FN3"/>
    <property type="match status" value="3"/>
</dbReference>
<dbReference type="InterPro" id="IPR007110">
    <property type="entry name" value="Ig-like_dom"/>
</dbReference>
<dbReference type="GO" id="GO:0031430">
    <property type="term" value="C:M band"/>
    <property type="evidence" value="ECO:0007669"/>
    <property type="project" value="TreeGrafter"/>
</dbReference>
<dbReference type="InterPro" id="IPR013098">
    <property type="entry name" value="Ig_I-set"/>
</dbReference>
<evidence type="ECO:0000256" key="1">
    <source>
        <dbReference type="ARBA" id="ARBA00022737"/>
    </source>
</evidence>
<gene>
    <name evidence="6" type="ORF">g.18240</name>
</gene>
<dbReference type="FunFam" id="2.60.40.10:FF:000028">
    <property type="entry name" value="Neuronal cell adhesion molecule"/>
    <property type="match status" value="1"/>
</dbReference>
<feature type="region of interest" description="Disordered" evidence="2">
    <location>
        <begin position="496"/>
        <end position="626"/>
    </location>
</feature>
<evidence type="ECO:0000256" key="3">
    <source>
        <dbReference type="SAM" id="Phobius"/>
    </source>
</evidence>
<dbReference type="PANTHER" id="PTHR13817">
    <property type="entry name" value="TITIN"/>
    <property type="match status" value="1"/>
</dbReference>
<dbReference type="SUPFAM" id="SSF49265">
    <property type="entry name" value="Fibronectin type III"/>
    <property type="match status" value="2"/>
</dbReference>
<feature type="domain" description="Ig-like" evidence="4">
    <location>
        <begin position="1"/>
        <end position="34"/>
    </location>
</feature>
<feature type="transmembrane region" description="Helical" evidence="3">
    <location>
        <begin position="374"/>
        <end position="397"/>
    </location>
</feature>
<dbReference type="SUPFAM" id="SSF48726">
    <property type="entry name" value="Immunoglobulin"/>
    <property type="match status" value="1"/>
</dbReference>
<dbReference type="CDD" id="cd00063">
    <property type="entry name" value="FN3"/>
    <property type="match status" value="3"/>
</dbReference>
<evidence type="ECO:0000256" key="2">
    <source>
        <dbReference type="SAM" id="MobiDB-lite"/>
    </source>
</evidence>
<protein>
    <recommendedName>
        <fullName evidence="7">Roundabout</fullName>
    </recommendedName>
</protein>
<sequence length="689" mass="75214">GSLHIDDLQLSDSGLYTCTATSESGETSWSAALTVEKQPGPHLHRSPDPSTFPAAPGPPTVLNATQSSLTVSWTERLGGGTAGPLIGYTLEYYSPDLQTGWVVAAHRLNSNTVEVTDLKPDTAYVFVVRSENANGLSVPSEMSTVARTLGADSEAVPQHQLEEARIRLATKVVALLELEASSSTSCTLSWEIQGGGEYIEGLYIRYRDLSGGSQQFNMATVLNLDATSYTLANLRKYTKYQVFLVPFFKTVDGQPSNSMEVQTHEDVPSAPPENVEVVWLNSTSAFIHWSPPPPQHYNGILTGFTIEVKDSANVEVSKVKVNASQTSVLLRNLTQGTLYSATVRAATKVGSGPAAHTSVRHSPAPYPVVPAPRLWLVLLVAATAVVLVTAFAATFYLRRKQAMTKQLGHLSVPVNGTDLGLMGGVKEALWIEVPHDTHRKHMTLESSDYAEVDTQNLSSFYNSRKETLTPYATTILVPNRQDSCSETGPLIVPIAVSSSSGTKTSNSGDSWSRQQPDHRDENGLYSYYPVEKNGQQPNWNEFLPPPPQHPPPPRPVMQSGMGCSSPQMSKRSGGSHNSRESTSATNNMYPHQWTHHRPPPHDHPPPVPSFQSGYHTGSSGGSSCKYHQQSVPMYRRDHNGPHDNTVIHRHPSNFTSCRVEQIPCDTNCHVKDRGIQSSIQRHHPKGHCS</sequence>